<dbReference type="STRING" id="131310.A0A0N5A140"/>
<keyword evidence="6" id="KW-1185">Reference proteome</keyword>
<evidence type="ECO:0000313" key="7">
    <source>
        <dbReference type="WBParaSite" id="PTRK_0001534000.1"/>
    </source>
</evidence>
<dbReference type="Pfam" id="PF00112">
    <property type="entry name" value="Peptidase_C1"/>
    <property type="match status" value="1"/>
</dbReference>
<dbReference type="FunFam" id="3.90.70.10:FF:000332">
    <property type="entry name" value="Cathepsin L1"/>
    <property type="match status" value="1"/>
</dbReference>
<evidence type="ECO:0000256" key="3">
    <source>
        <dbReference type="SAM" id="SignalP"/>
    </source>
</evidence>
<dbReference type="CDD" id="cd02248">
    <property type="entry name" value="Peptidase_C1A"/>
    <property type="match status" value="1"/>
</dbReference>
<accession>A0A0N5A140</accession>
<comment type="similarity">
    <text evidence="1">Belongs to the peptidase C1 family.</text>
</comment>
<dbReference type="WBParaSite" id="PTRK_0001534000.1">
    <property type="protein sequence ID" value="PTRK_0001534000.1"/>
    <property type="gene ID" value="PTRK_0001534000"/>
</dbReference>
<evidence type="ECO:0000259" key="4">
    <source>
        <dbReference type="SMART" id="SM00645"/>
    </source>
</evidence>
<protein>
    <submittedName>
        <fullName evidence="7">Cathepsin L</fullName>
    </submittedName>
</protein>
<dbReference type="PRINTS" id="PR00705">
    <property type="entry name" value="PAPAIN"/>
</dbReference>
<dbReference type="InterPro" id="IPR038765">
    <property type="entry name" value="Papain-like_cys_pep_sf"/>
</dbReference>
<name>A0A0N5A140_PARTI</name>
<evidence type="ECO:0000313" key="6">
    <source>
        <dbReference type="Proteomes" id="UP000038045"/>
    </source>
</evidence>
<dbReference type="PANTHER" id="PTHR12411">
    <property type="entry name" value="CYSTEINE PROTEASE FAMILY C1-RELATED"/>
    <property type="match status" value="1"/>
</dbReference>
<dbReference type="Gene3D" id="3.90.70.10">
    <property type="entry name" value="Cysteine proteinases"/>
    <property type="match status" value="1"/>
</dbReference>
<reference evidence="7" key="1">
    <citation type="submission" date="2017-02" db="UniProtKB">
        <authorList>
            <consortium name="WormBaseParasite"/>
        </authorList>
    </citation>
    <scope>IDENTIFICATION</scope>
</reference>
<dbReference type="GO" id="GO:0006508">
    <property type="term" value="P:proteolysis"/>
    <property type="evidence" value="ECO:0007669"/>
    <property type="project" value="InterPro"/>
</dbReference>
<evidence type="ECO:0000259" key="5">
    <source>
        <dbReference type="SMART" id="SM00848"/>
    </source>
</evidence>
<feature type="signal peptide" evidence="3">
    <location>
        <begin position="1"/>
        <end position="26"/>
    </location>
</feature>
<dbReference type="SMART" id="SM00848">
    <property type="entry name" value="Inhibitor_I29"/>
    <property type="match status" value="1"/>
</dbReference>
<dbReference type="InterPro" id="IPR013128">
    <property type="entry name" value="Peptidase_C1A"/>
</dbReference>
<dbReference type="AlphaFoldDB" id="A0A0N5A140"/>
<feature type="domain" description="Cathepsin propeptide inhibitor" evidence="5">
    <location>
        <begin position="53"/>
        <end position="113"/>
    </location>
</feature>
<organism evidence="6 7">
    <name type="scientific">Parastrongyloides trichosuri</name>
    <name type="common">Possum-specific nematode worm</name>
    <dbReference type="NCBI Taxonomy" id="131310"/>
    <lineage>
        <taxon>Eukaryota</taxon>
        <taxon>Metazoa</taxon>
        <taxon>Ecdysozoa</taxon>
        <taxon>Nematoda</taxon>
        <taxon>Chromadorea</taxon>
        <taxon>Rhabditida</taxon>
        <taxon>Tylenchina</taxon>
        <taxon>Panagrolaimomorpha</taxon>
        <taxon>Strongyloidoidea</taxon>
        <taxon>Strongyloididae</taxon>
        <taxon>Parastrongyloides</taxon>
    </lineage>
</organism>
<dbReference type="InterPro" id="IPR025660">
    <property type="entry name" value="Pept_his_AS"/>
</dbReference>
<dbReference type="Proteomes" id="UP000038045">
    <property type="component" value="Unplaced"/>
</dbReference>
<feature type="chain" id="PRO_5018563451" evidence="3">
    <location>
        <begin position="27"/>
        <end position="351"/>
    </location>
</feature>
<sequence>MNETFVIRLFLTITLLLLSLVNLSYEKDYIHYTTSTFDKAQKQKRSSNDNKVWDDYKIKYNKKYLNENDENIHREAFFRKLELIKINNENFDNGIVSYHLNVNHLTDYTEEDYKKMIGNSFNVSSFDVKERFIFKMKDNVPNSIDWRQYGAVTEVKNQGLCGNGWIFAANGAIESAWRGKSGELISFSEQAVADCTEGDSCKGGWVSKAFEYNKYYGMIMEKEYPYNYKDSQCDIGDKEFVGKISRWVSLQTNDEDYLKLIIGTVGPIAVGIDASLESFQAYSHGIYDDPTCPKTLNHAVLLIGYGKDDLNGEYWLVKNSYGTTWGEQGYLRIRRGLNRCGIAMAAAVPIL</sequence>
<keyword evidence="3" id="KW-0732">Signal</keyword>
<proteinExistence type="inferred from homology"/>
<dbReference type="GO" id="GO:0008234">
    <property type="term" value="F:cysteine-type peptidase activity"/>
    <property type="evidence" value="ECO:0007669"/>
    <property type="project" value="InterPro"/>
</dbReference>
<dbReference type="SMART" id="SM00645">
    <property type="entry name" value="Pept_C1"/>
    <property type="match status" value="1"/>
</dbReference>
<dbReference type="InterPro" id="IPR013201">
    <property type="entry name" value="Prot_inhib_I29"/>
</dbReference>
<evidence type="ECO:0000256" key="1">
    <source>
        <dbReference type="ARBA" id="ARBA00008455"/>
    </source>
</evidence>
<dbReference type="InterPro" id="IPR000668">
    <property type="entry name" value="Peptidase_C1A_C"/>
</dbReference>
<dbReference type="Pfam" id="PF08246">
    <property type="entry name" value="Inhibitor_I29"/>
    <property type="match status" value="1"/>
</dbReference>
<dbReference type="PROSITE" id="PS00639">
    <property type="entry name" value="THIOL_PROTEASE_HIS"/>
    <property type="match status" value="1"/>
</dbReference>
<evidence type="ECO:0000256" key="2">
    <source>
        <dbReference type="ARBA" id="ARBA00023157"/>
    </source>
</evidence>
<dbReference type="InterPro" id="IPR039417">
    <property type="entry name" value="Peptidase_C1A_papain-like"/>
</dbReference>
<keyword evidence="2" id="KW-1015">Disulfide bond</keyword>
<feature type="domain" description="Peptidase C1A papain C-terminal" evidence="4">
    <location>
        <begin position="140"/>
        <end position="350"/>
    </location>
</feature>
<dbReference type="SUPFAM" id="SSF54001">
    <property type="entry name" value="Cysteine proteinases"/>
    <property type="match status" value="1"/>
</dbReference>